<dbReference type="AlphaFoldDB" id="A0A6M5YPB4"/>
<keyword evidence="3" id="KW-0812">Transmembrane</keyword>
<dbReference type="Proteomes" id="UP000503447">
    <property type="component" value="Chromosome"/>
</dbReference>
<dbReference type="PANTHER" id="PTHR19879:SF9">
    <property type="entry name" value="TRANSCRIPTION INITIATION FACTOR TFIID SUBUNIT 5"/>
    <property type="match status" value="1"/>
</dbReference>
<feature type="repeat" description="WD" evidence="1">
    <location>
        <begin position="772"/>
        <end position="796"/>
    </location>
</feature>
<evidence type="ECO:0000256" key="2">
    <source>
        <dbReference type="SAM" id="MobiDB-lite"/>
    </source>
</evidence>
<keyword evidence="3" id="KW-0472">Membrane</keyword>
<feature type="repeat" description="WD" evidence="1">
    <location>
        <begin position="142"/>
        <end position="183"/>
    </location>
</feature>
<dbReference type="SUPFAM" id="SSF50969">
    <property type="entry name" value="YVTN repeat-like/Quinoprotein amine dehydrogenase"/>
    <property type="match status" value="1"/>
</dbReference>
<gene>
    <name evidence="4" type="ORF">FTUN_2782</name>
</gene>
<feature type="transmembrane region" description="Helical" evidence="3">
    <location>
        <begin position="54"/>
        <end position="73"/>
    </location>
</feature>
<evidence type="ECO:0008006" key="6">
    <source>
        <dbReference type="Google" id="ProtNLM"/>
    </source>
</evidence>
<dbReference type="InterPro" id="IPR011047">
    <property type="entry name" value="Quinoprotein_ADH-like_sf"/>
</dbReference>
<dbReference type="InterPro" id="IPR001680">
    <property type="entry name" value="WD40_rpt"/>
</dbReference>
<accession>A0A6M5YPB4</accession>
<sequence length="968" mass="102414">MLAHHAEARLERGRNLLRARLARRGIGLPAIGVGALAADLVVGPDAAGATARAAVAYAAFGKAPAAVAPLLGTRTGWAKALALVAGLVTVGLGLVGAAGRPDENGPAPRGATADPPVAPKDPVRTDRFGDALPPGVLTRLGTSRHRAAGAHVAVTPDGKSVVTAGDDLVVRVFDAVTGETRETRTLDGPFTYQTALSADGRYLAGVAFPAPEKIEILVWDLTTGKRAGRLPLGKDPATALAVHSGTTKVAFIRGPHTYPPSTLTTCLWDFTAAAEPVEVCAYKPKWEGYGEPRTLLSPDGEKLLAHQPDGRLLCWDVGGKKILWEKSRPHSKFFFFAPDGKTVAIEPHGVGLPGFECYSAADGAAVDGAGWDGNGTRERLSFWPVAVSPNGRLVALFQGQRRVVFYDTTKKAIVRELDDPRRVCGEENVGFWAVPTNFAFTPDGTGFVWRAPTVQRWDVASGKATWPVTWDQGHTEAVTRLSFVPHGTLISSANDSTNYVWDLASGRPKYRLPKGYGDLTTLTPDGRTLFTGATSSSREPLKGWDLATGKETRTLKGDVSFPQYGSSGDQEAAVTADGKRLVTLTDNHIGNERIPPGRYLTVWDLATGKLDREEKVDTRENETVLAPGGDVYLAFSRNDPNPSARLISTATGKELRRLAEDALTGNGARRVTMKSVFSPDGRLVATRVINETATGLSVGDRPVRVWAVATARALADFPTTGPAHFAFAPDGRTLVVTGADGFRVYELATRKEARTVAATGVPRGRKPGPFATALAVGPVGRTVATGHADGTVLIWDAAPPLAALGPADMGSAWKALADPDPKVGRAAVFRLADAPDLALRLFEERLKPAAPDPRAAALVQRLGADEFQEREAAEKELRALGTRAGPALAAALAGAPSAELRTRAERLMSAVSPSAPLFGEDLRDVRAVAVLEAIDSTASRQLLKRLATGAPEVHLTREAKSALGASQR</sequence>
<dbReference type="InterPro" id="IPR011044">
    <property type="entry name" value="Quino_amine_DH_bsu"/>
</dbReference>
<dbReference type="Gene3D" id="2.130.10.10">
    <property type="entry name" value="YVTN repeat-like/Quinoprotein amine dehydrogenase"/>
    <property type="match status" value="3"/>
</dbReference>
<evidence type="ECO:0000256" key="1">
    <source>
        <dbReference type="PROSITE-ProRule" id="PRU00221"/>
    </source>
</evidence>
<proteinExistence type="predicted"/>
<feature type="repeat" description="WD" evidence="1">
    <location>
        <begin position="471"/>
        <end position="511"/>
    </location>
</feature>
<dbReference type="SMART" id="SM00320">
    <property type="entry name" value="WD40"/>
    <property type="match status" value="5"/>
</dbReference>
<evidence type="ECO:0000313" key="5">
    <source>
        <dbReference type="Proteomes" id="UP000503447"/>
    </source>
</evidence>
<keyword evidence="5" id="KW-1185">Reference proteome</keyword>
<feature type="region of interest" description="Disordered" evidence="2">
    <location>
        <begin position="100"/>
        <end position="129"/>
    </location>
</feature>
<evidence type="ECO:0000256" key="3">
    <source>
        <dbReference type="SAM" id="Phobius"/>
    </source>
</evidence>
<dbReference type="EMBL" id="CP053452">
    <property type="protein sequence ID" value="QJW95240.1"/>
    <property type="molecule type" value="Genomic_DNA"/>
</dbReference>
<evidence type="ECO:0000313" key="4">
    <source>
        <dbReference type="EMBL" id="QJW95240.1"/>
    </source>
</evidence>
<dbReference type="PROSITE" id="PS50294">
    <property type="entry name" value="WD_REPEATS_REGION"/>
    <property type="match status" value="1"/>
</dbReference>
<name>A0A6M5YPB4_9BACT</name>
<dbReference type="SUPFAM" id="SSF50998">
    <property type="entry name" value="Quinoprotein alcohol dehydrogenase-like"/>
    <property type="match status" value="1"/>
</dbReference>
<organism evidence="4 5">
    <name type="scientific">Frigoriglobus tundricola</name>
    <dbReference type="NCBI Taxonomy" id="2774151"/>
    <lineage>
        <taxon>Bacteria</taxon>
        <taxon>Pseudomonadati</taxon>
        <taxon>Planctomycetota</taxon>
        <taxon>Planctomycetia</taxon>
        <taxon>Gemmatales</taxon>
        <taxon>Gemmataceae</taxon>
        <taxon>Frigoriglobus</taxon>
    </lineage>
</organism>
<reference evidence="5" key="1">
    <citation type="submission" date="2020-05" db="EMBL/GenBank/DDBJ databases">
        <title>Frigoriglobus tundricola gen. nov., sp. nov., a psychrotolerant cellulolytic planctomycete of the family Gemmataceae with two divergent copies of 16S rRNA gene.</title>
        <authorList>
            <person name="Kulichevskaya I.S."/>
            <person name="Ivanova A.A."/>
            <person name="Naumoff D.G."/>
            <person name="Beletsky A.V."/>
            <person name="Rijpstra W.I.C."/>
            <person name="Sinninghe Damste J.S."/>
            <person name="Mardanov A.V."/>
            <person name="Ravin N.V."/>
            <person name="Dedysh S.N."/>
        </authorList>
    </citation>
    <scope>NUCLEOTIDE SEQUENCE [LARGE SCALE GENOMIC DNA]</scope>
    <source>
        <strain evidence="5">PL17</strain>
    </source>
</reference>
<keyword evidence="1" id="KW-0853">WD repeat</keyword>
<feature type="transmembrane region" description="Helical" evidence="3">
    <location>
        <begin position="80"/>
        <end position="99"/>
    </location>
</feature>
<dbReference type="PROSITE" id="PS50082">
    <property type="entry name" value="WD_REPEATS_2"/>
    <property type="match status" value="3"/>
</dbReference>
<dbReference type="KEGG" id="ftj:FTUN_2782"/>
<feature type="transmembrane region" description="Helical" evidence="3">
    <location>
        <begin position="21"/>
        <end position="42"/>
    </location>
</feature>
<keyword evidence="3" id="KW-1133">Transmembrane helix</keyword>
<dbReference type="Pfam" id="PF00400">
    <property type="entry name" value="WD40"/>
    <property type="match status" value="2"/>
</dbReference>
<dbReference type="PANTHER" id="PTHR19879">
    <property type="entry name" value="TRANSCRIPTION INITIATION FACTOR TFIID"/>
    <property type="match status" value="1"/>
</dbReference>
<protein>
    <recommendedName>
        <fullName evidence="6">WD40 repeat domain-containing protein</fullName>
    </recommendedName>
</protein>
<dbReference type="InterPro" id="IPR015943">
    <property type="entry name" value="WD40/YVTN_repeat-like_dom_sf"/>
</dbReference>